<evidence type="ECO:0000259" key="2">
    <source>
        <dbReference type="Pfam" id="PF13298"/>
    </source>
</evidence>
<dbReference type="Pfam" id="PF13298">
    <property type="entry name" value="LigD_N"/>
    <property type="match status" value="1"/>
</dbReference>
<proteinExistence type="predicted"/>
<feature type="domain" description="DNA ligase D 3'-phosphoesterase" evidence="2">
    <location>
        <begin position="120"/>
        <end position="256"/>
    </location>
</feature>
<dbReference type="InterPro" id="IPR014144">
    <property type="entry name" value="LigD_PE_domain"/>
</dbReference>
<dbReference type="EMBL" id="JAQQWE010000002">
    <property type="protein sequence ID" value="KAK7962210.1"/>
    <property type="molecule type" value="Genomic_DNA"/>
</dbReference>
<protein>
    <recommendedName>
        <fullName evidence="2">DNA ligase D 3'-phosphoesterase domain-containing protein</fullName>
    </recommendedName>
</protein>
<evidence type="ECO:0000256" key="1">
    <source>
        <dbReference type="SAM" id="MobiDB-lite"/>
    </source>
</evidence>
<feature type="region of interest" description="Disordered" evidence="1">
    <location>
        <begin position="265"/>
        <end position="358"/>
    </location>
</feature>
<feature type="region of interest" description="Disordered" evidence="1">
    <location>
        <begin position="31"/>
        <end position="66"/>
    </location>
</feature>
<dbReference type="GeneID" id="92072319"/>
<name>A0ABR1QQI3_9PEZI</name>
<evidence type="ECO:0000313" key="4">
    <source>
        <dbReference type="Proteomes" id="UP001391051"/>
    </source>
</evidence>
<dbReference type="RefSeq" id="XP_066704321.1">
    <property type="nucleotide sequence ID" value="XM_066839257.1"/>
</dbReference>
<organism evidence="3 4">
    <name type="scientific">Apiospora aurea</name>
    <dbReference type="NCBI Taxonomy" id="335848"/>
    <lineage>
        <taxon>Eukaryota</taxon>
        <taxon>Fungi</taxon>
        <taxon>Dikarya</taxon>
        <taxon>Ascomycota</taxon>
        <taxon>Pezizomycotina</taxon>
        <taxon>Sordariomycetes</taxon>
        <taxon>Xylariomycetidae</taxon>
        <taxon>Amphisphaeriales</taxon>
        <taxon>Apiosporaceae</taxon>
        <taxon>Apiospora</taxon>
    </lineage>
</organism>
<gene>
    <name evidence="3" type="ORF">PG986_003035</name>
</gene>
<accession>A0ABR1QQI3</accession>
<feature type="compositionally biased region" description="Basic residues" evidence="1">
    <location>
        <begin position="277"/>
        <end position="287"/>
    </location>
</feature>
<comment type="caution">
    <text evidence="3">The sequence shown here is derived from an EMBL/GenBank/DDBJ whole genome shotgun (WGS) entry which is preliminary data.</text>
</comment>
<sequence>MEAHEKQDPPNPKPEASCSIIKRRNLEWSIELTGSPRDAATDSSEDEWDWPGPQPAFPQTQHHPKGDAKIQDHVCYFSGVLGKATLSPFPDCMSRLPVAGYRKLYEDNFGNPRGAHFIVHQHDHPVAGVHYDLRLQINETSSASWAIMYGLPGDPNSQRLMRNATETRVHCLWNHLTEIASVHTGSLLIWDTGTYTVLDRKSKYAPAEDPDSQQSDSSQDSGALELTEQEKLHRAFQNRKIRIQLHGTRLPQNYALNLRLTTQEDAAGRAKAERNPTTRRRRRRRPALQRNEDLVPPPMTSSSDNDSEPPSPPEGNSVKTGPSKRERRPPKPNGGMAGEQEEYGEEEEVKEPIEEATADMSAMEKELRELEDEEVRRTNAYIGAANTINSVHQRKWFLSLDRQACGFVRKRRHGRVVWEKNKTVADTGHEDDQGQIHEEDDEMRHRLRFPFHVKGSEVERSVVTGRKGADVLKDEGVVGFVPRKGWRAVLR</sequence>
<evidence type="ECO:0000313" key="3">
    <source>
        <dbReference type="EMBL" id="KAK7962210.1"/>
    </source>
</evidence>
<dbReference type="PANTHER" id="PTHR39465">
    <property type="entry name" value="DNA LIGASE D, 3'-PHOSPHOESTERASE DOMAIN"/>
    <property type="match status" value="1"/>
</dbReference>
<dbReference type="Proteomes" id="UP001391051">
    <property type="component" value="Unassembled WGS sequence"/>
</dbReference>
<reference evidence="3 4" key="1">
    <citation type="submission" date="2023-01" db="EMBL/GenBank/DDBJ databases">
        <title>Analysis of 21 Apiospora genomes using comparative genomics revels a genus with tremendous synthesis potential of carbohydrate active enzymes and secondary metabolites.</title>
        <authorList>
            <person name="Sorensen T."/>
        </authorList>
    </citation>
    <scope>NUCLEOTIDE SEQUENCE [LARGE SCALE GENOMIC DNA]</scope>
    <source>
        <strain evidence="3 4">CBS 24483</strain>
    </source>
</reference>
<keyword evidence="4" id="KW-1185">Reference proteome</keyword>
<feature type="compositionally biased region" description="Basic and acidic residues" evidence="1">
    <location>
        <begin position="266"/>
        <end position="276"/>
    </location>
</feature>
<dbReference type="PANTHER" id="PTHR39465:SF1">
    <property type="entry name" value="DNA LIGASE D 3'-PHOSPHOESTERASE DOMAIN-CONTAINING PROTEIN"/>
    <property type="match status" value="1"/>
</dbReference>
<feature type="compositionally biased region" description="Acidic residues" evidence="1">
    <location>
        <begin position="339"/>
        <end position="357"/>
    </location>
</feature>